<dbReference type="SUPFAM" id="SSF52799">
    <property type="entry name" value="(Phosphotyrosine protein) phosphatases II"/>
    <property type="match status" value="1"/>
</dbReference>
<dbReference type="InterPro" id="IPR000387">
    <property type="entry name" value="Tyr_Pase_dom"/>
</dbReference>
<gene>
    <name evidence="2" type="ORF">ACFQMG_04650</name>
</gene>
<dbReference type="RefSeq" id="WP_345706872.1">
    <property type="nucleotide sequence ID" value="NZ_BAABKV010000001.1"/>
</dbReference>
<proteinExistence type="predicted"/>
<accession>A0ABW2FNK9</accession>
<dbReference type="PROSITE" id="PS50056">
    <property type="entry name" value="TYR_PHOSPHATASE_2"/>
    <property type="match status" value="1"/>
</dbReference>
<keyword evidence="3" id="KW-1185">Reference proteome</keyword>
<dbReference type="InterPro" id="IPR029021">
    <property type="entry name" value="Prot-tyrosine_phosphatase-like"/>
</dbReference>
<dbReference type="Gene3D" id="3.90.190.10">
    <property type="entry name" value="Protein tyrosine phosphatase superfamily"/>
    <property type="match status" value="1"/>
</dbReference>
<reference evidence="3" key="1">
    <citation type="journal article" date="2019" name="Int. J. Syst. Evol. Microbiol.">
        <title>The Global Catalogue of Microorganisms (GCM) 10K type strain sequencing project: providing services to taxonomists for standard genome sequencing and annotation.</title>
        <authorList>
            <consortium name="The Broad Institute Genomics Platform"/>
            <consortium name="The Broad Institute Genome Sequencing Center for Infectious Disease"/>
            <person name="Wu L."/>
            <person name="Ma J."/>
        </authorList>
    </citation>
    <scope>NUCLEOTIDE SEQUENCE [LARGE SCALE GENOMIC DNA]</scope>
    <source>
        <strain evidence="3">CGMCC 1.12859</strain>
    </source>
</reference>
<name>A0ABW2FNK9_9ACTN</name>
<organism evidence="2 3">
    <name type="scientific">Kitasatospora paranensis</name>
    <dbReference type="NCBI Taxonomy" id="258053"/>
    <lineage>
        <taxon>Bacteria</taxon>
        <taxon>Bacillati</taxon>
        <taxon>Actinomycetota</taxon>
        <taxon>Actinomycetes</taxon>
        <taxon>Kitasatosporales</taxon>
        <taxon>Streptomycetaceae</taxon>
        <taxon>Kitasatospora</taxon>
    </lineage>
</organism>
<dbReference type="Proteomes" id="UP001596435">
    <property type="component" value="Unassembled WGS sequence"/>
</dbReference>
<comment type="caution">
    <text evidence="2">The sequence shown here is derived from an EMBL/GenBank/DDBJ whole genome shotgun (WGS) entry which is preliminary data.</text>
</comment>
<dbReference type="EMBL" id="JBHTAJ010000006">
    <property type="protein sequence ID" value="MFC7178851.1"/>
    <property type="molecule type" value="Genomic_DNA"/>
</dbReference>
<evidence type="ECO:0000259" key="1">
    <source>
        <dbReference type="PROSITE" id="PS50056"/>
    </source>
</evidence>
<feature type="domain" description="Tyrosine specific protein phosphatases" evidence="1">
    <location>
        <begin position="82"/>
        <end position="138"/>
    </location>
</feature>
<sequence>MRTRQRDRDVPGPSAPWNEIVPGLWMGGHWWLGPEGIEPAVVRSEFDTVVSLVDIPGHGPDPQVAHHCGPVPDGPLSPGQIDTVIRLAGRTAEALRSGRTVLVRCHSGYNRSGLVTARALVDLGHGTEEAVELIRRRRSPWALHNRLFVDYLGTGLETALLLTGLGPD</sequence>
<evidence type="ECO:0000313" key="2">
    <source>
        <dbReference type="EMBL" id="MFC7178851.1"/>
    </source>
</evidence>
<evidence type="ECO:0000313" key="3">
    <source>
        <dbReference type="Proteomes" id="UP001596435"/>
    </source>
</evidence>
<protein>
    <submittedName>
        <fullName evidence="2">Protein phosphatase</fullName>
    </submittedName>
</protein>